<name>A0A919L031_9ACTN</name>
<evidence type="ECO:0000313" key="2">
    <source>
        <dbReference type="Proteomes" id="UP000603708"/>
    </source>
</evidence>
<dbReference type="Proteomes" id="UP000603708">
    <property type="component" value="Unassembled WGS sequence"/>
</dbReference>
<dbReference type="PANTHER" id="PTHR36451:SF1">
    <property type="entry name" value="OMEGA-HYDROXY-BETA-DIHYDROMENAQUINONE-9 SULFOTRANSFERASE STF3"/>
    <property type="match status" value="1"/>
</dbReference>
<dbReference type="InterPro" id="IPR027417">
    <property type="entry name" value="P-loop_NTPase"/>
</dbReference>
<dbReference type="RefSeq" id="WP_189932221.1">
    <property type="nucleotide sequence ID" value="NZ_BNCD01000008.1"/>
</dbReference>
<dbReference type="PANTHER" id="PTHR36451">
    <property type="entry name" value="PAPS-DEPENDENT SULFOTRANSFERASE STF3"/>
    <property type="match status" value="1"/>
</dbReference>
<keyword evidence="2" id="KW-1185">Reference proteome</keyword>
<proteinExistence type="predicted"/>
<comment type="caution">
    <text evidence="1">The sequence shown here is derived from an EMBL/GenBank/DDBJ whole genome shotgun (WGS) entry which is preliminary data.</text>
</comment>
<dbReference type="Pfam" id="PF13469">
    <property type="entry name" value="Sulfotransfer_3"/>
    <property type="match status" value="1"/>
</dbReference>
<reference evidence="1" key="2">
    <citation type="submission" date="2020-09" db="EMBL/GenBank/DDBJ databases">
        <authorList>
            <person name="Sun Q."/>
            <person name="Ohkuma M."/>
        </authorList>
    </citation>
    <scope>NUCLEOTIDE SEQUENCE</scope>
    <source>
        <strain evidence="1">JCM 5069</strain>
    </source>
</reference>
<sequence>MDTVRIEDLAEPRFSAEVREIFDAMATMAPSVAFEPDVLMEAATTQTDLDDFGDPGFREPLDVLCRSLEIEAGLSASGRTATFFQLVELLKNRLRIEDLVARHPEITRIPIERPIVITGLFRTGSTHLHNVLSADPALRELQLWEANEPVPPPGESLDDPTPRIARTTSTLELMHNAMPHFKRMLDFTPTYAHEELNVLALQFASMHFETQVMVPSYRDWYLSNDQTPAYAYLKRAMQAMTWLRGERAGRRWILKCPQHLEQLRPLMNVFPDARVVFTHRDPAAVTASMATMVCYALRMSTARPDPAAVGKYWAERLGNLLDGLMRDRDVVPAEQSLDVRFHEFMADEKGTVRRIYEMADQPYTHEAQAAVEEYLAGHRRGRNGRVDYRLSDLGLDVSERRAAFAGYVSRFGLKDETVR</sequence>
<dbReference type="SUPFAM" id="SSF52540">
    <property type="entry name" value="P-loop containing nucleoside triphosphate hydrolases"/>
    <property type="match status" value="1"/>
</dbReference>
<accession>A0A919L031</accession>
<protein>
    <submittedName>
        <fullName evidence="1">Sulfotransferase</fullName>
    </submittedName>
</protein>
<dbReference type="EMBL" id="BNCD01000008">
    <property type="protein sequence ID" value="GHH79018.1"/>
    <property type="molecule type" value="Genomic_DNA"/>
</dbReference>
<dbReference type="Gene3D" id="3.40.50.300">
    <property type="entry name" value="P-loop containing nucleotide triphosphate hydrolases"/>
    <property type="match status" value="1"/>
</dbReference>
<evidence type="ECO:0000313" key="1">
    <source>
        <dbReference type="EMBL" id="GHH79018.1"/>
    </source>
</evidence>
<dbReference type="AlphaFoldDB" id="A0A919L031"/>
<dbReference type="InterPro" id="IPR052736">
    <property type="entry name" value="Stf3_sulfotransferase"/>
</dbReference>
<gene>
    <name evidence="1" type="ORF">GCM10018793_30680</name>
</gene>
<reference evidence="1" key="1">
    <citation type="journal article" date="2014" name="Int. J. Syst. Evol. Microbiol.">
        <title>Complete genome sequence of Corynebacterium casei LMG S-19264T (=DSM 44701T), isolated from a smear-ripened cheese.</title>
        <authorList>
            <consortium name="US DOE Joint Genome Institute (JGI-PGF)"/>
            <person name="Walter F."/>
            <person name="Albersmeier A."/>
            <person name="Kalinowski J."/>
            <person name="Ruckert C."/>
        </authorList>
    </citation>
    <scope>NUCLEOTIDE SEQUENCE</scope>
    <source>
        <strain evidence="1">JCM 5069</strain>
    </source>
</reference>
<organism evidence="1 2">
    <name type="scientific">Streptomyces sulfonofaciens</name>
    <dbReference type="NCBI Taxonomy" id="68272"/>
    <lineage>
        <taxon>Bacteria</taxon>
        <taxon>Bacillati</taxon>
        <taxon>Actinomycetota</taxon>
        <taxon>Actinomycetes</taxon>
        <taxon>Kitasatosporales</taxon>
        <taxon>Streptomycetaceae</taxon>
        <taxon>Streptomyces</taxon>
    </lineage>
</organism>